<dbReference type="Proteomes" id="UP000299102">
    <property type="component" value="Unassembled WGS sequence"/>
</dbReference>
<dbReference type="InterPro" id="IPR036691">
    <property type="entry name" value="Endo/exonu/phosph_ase_sf"/>
</dbReference>
<dbReference type="GO" id="GO:0003824">
    <property type="term" value="F:catalytic activity"/>
    <property type="evidence" value="ECO:0007669"/>
    <property type="project" value="InterPro"/>
</dbReference>
<comment type="caution">
    <text evidence="2">The sequence shown here is derived from an EMBL/GenBank/DDBJ whole genome shotgun (WGS) entry which is preliminary data.</text>
</comment>
<dbReference type="AlphaFoldDB" id="A0A4C1YDY5"/>
<dbReference type="EMBL" id="BGZK01001152">
    <property type="protein sequence ID" value="GBP72657.1"/>
    <property type="molecule type" value="Genomic_DNA"/>
</dbReference>
<dbReference type="InterPro" id="IPR005135">
    <property type="entry name" value="Endo/exonuclease/phosphatase"/>
</dbReference>
<keyword evidence="3" id="KW-1185">Reference proteome</keyword>
<sequence>MEPHLEHLQHVINALKGKKIIICADTNTHSPVWHSRERQYIGRGSEAEERKAQIECFLAQNTLNVENREGQPPTFSGPGGTSNIDITATLRGVIVDEWRVIEGASLSDHQLIVVKEKIGESRGSTTNEATTTGSLFRIRDRDVNWDRFRTHLVARAGTMDERMFAEEYARELCGLIERAAHECLGEYKTNSTNKYEWWNVGLALRRRFGSARRRWQRLRKKTGCATENARETFVKLRSEYRRAMAEAQESHF</sequence>
<protein>
    <submittedName>
        <fullName evidence="2">Retrovirus-related Pol polyprotein from type-1 retrotransposable element R1</fullName>
    </submittedName>
</protein>
<evidence type="ECO:0000313" key="2">
    <source>
        <dbReference type="EMBL" id="GBP72657.1"/>
    </source>
</evidence>
<proteinExistence type="predicted"/>
<organism evidence="2 3">
    <name type="scientific">Eumeta variegata</name>
    <name type="common">Bagworm moth</name>
    <name type="synonym">Eumeta japonica</name>
    <dbReference type="NCBI Taxonomy" id="151549"/>
    <lineage>
        <taxon>Eukaryota</taxon>
        <taxon>Metazoa</taxon>
        <taxon>Ecdysozoa</taxon>
        <taxon>Arthropoda</taxon>
        <taxon>Hexapoda</taxon>
        <taxon>Insecta</taxon>
        <taxon>Pterygota</taxon>
        <taxon>Neoptera</taxon>
        <taxon>Endopterygota</taxon>
        <taxon>Lepidoptera</taxon>
        <taxon>Glossata</taxon>
        <taxon>Ditrysia</taxon>
        <taxon>Tineoidea</taxon>
        <taxon>Psychidae</taxon>
        <taxon>Oiketicinae</taxon>
        <taxon>Eumeta</taxon>
    </lineage>
</organism>
<evidence type="ECO:0000313" key="3">
    <source>
        <dbReference type="Proteomes" id="UP000299102"/>
    </source>
</evidence>
<dbReference type="Gene3D" id="3.60.10.10">
    <property type="entry name" value="Endonuclease/exonuclease/phosphatase"/>
    <property type="match status" value="1"/>
</dbReference>
<dbReference type="SUPFAM" id="SSF56219">
    <property type="entry name" value="DNase I-like"/>
    <property type="match status" value="1"/>
</dbReference>
<gene>
    <name evidence="2" type="ORF">EVAR_83167_1</name>
</gene>
<evidence type="ECO:0000259" key="1">
    <source>
        <dbReference type="Pfam" id="PF14529"/>
    </source>
</evidence>
<reference evidence="2 3" key="1">
    <citation type="journal article" date="2019" name="Commun. Biol.">
        <title>The bagworm genome reveals a unique fibroin gene that provides high tensile strength.</title>
        <authorList>
            <person name="Kono N."/>
            <person name="Nakamura H."/>
            <person name="Ohtoshi R."/>
            <person name="Tomita M."/>
            <person name="Numata K."/>
            <person name="Arakawa K."/>
        </authorList>
    </citation>
    <scope>NUCLEOTIDE SEQUENCE [LARGE SCALE GENOMIC DNA]</scope>
</reference>
<dbReference type="OrthoDB" id="7382669at2759"/>
<name>A0A4C1YDY5_EUMVA</name>
<accession>A0A4C1YDY5</accession>
<dbReference type="Pfam" id="PF14529">
    <property type="entry name" value="Exo_endo_phos_2"/>
    <property type="match status" value="1"/>
</dbReference>
<feature type="domain" description="Endonuclease/exonuclease/phosphatase" evidence="1">
    <location>
        <begin position="5"/>
        <end position="112"/>
    </location>
</feature>